<name>B4NTQ4_DROSI</name>
<proteinExistence type="predicted"/>
<keyword evidence="3" id="KW-1185">Reference proteome</keyword>
<dbReference type="EMBL" id="CH983258">
    <property type="protein sequence ID" value="EDX16323.1"/>
    <property type="molecule type" value="Genomic_DNA"/>
</dbReference>
<feature type="region of interest" description="Disordered" evidence="1">
    <location>
        <begin position="59"/>
        <end position="80"/>
    </location>
</feature>
<organism evidence="2 3">
    <name type="scientific">Drosophila simulans</name>
    <name type="common">Fruit fly</name>
    <dbReference type="NCBI Taxonomy" id="7240"/>
    <lineage>
        <taxon>Eukaryota</taxon>
        <taxon>Metazoa</taxon>
        <taxon>Ecdysozoa</taxon>
        <taxon>Arthropoda</taxon>
        <taxon>Hexapoda</taxon>
        <taxon>Insecta</taxon>
        <taxon>Pterygota</taxon>
        <taxon>Neoptera</taxon>
        <taxon>Endopterygota</taxon>
        <taxon>Diptera</taxon>
        <taxon>Brachycera</taxon>
        <taxon>Muscomorpha</taxon>
        <taxon>Ephydroidea</taxon>
        <taxon>Drosophilidae</taxon>
        <taxon>Drosophila</taxon>
        <taxon>Sophophora</taxon>
    </lineage>
</organism>
<protein>
    <submittedName>
        <fullName evidence="2">GD24657</fullName>
    </submittedName>
</protein>
<gene>
    <name evidence="2" type="primary">Dsim\GD24657</name>
    <name evidence="2" type="ORF">Dsim_GD24657</name>
</gene>
<reference evidence="2 3" key="1">
    <citation type="journal article" date="2007" name="Nature">
        <title>Evolution of genes and genomes on the Drosophila phylogeny.</title>
        <authorList>
            <consortium name="Drosophila 12 Genomes Consortium"/>
            <person name="Clark A.G."/>
            <person name="Eisen M.B."/>
            <person name="Smith D.R."/>
            <person name="Bergman C.M."/>
            <person name="Oliver B."/>
            <person name="Markow T.A."/>
            <person name="Kaufman T.C."/>
            <person name="Kellis M."/>
            <person name="Gelbart W."/>
            <person name="Iyer V.N."/>
            <person name="Pollard D.A."/>
            <person name="Sackton T.B."/>
            <person name="Larracuente A.M."/>
            <person name="Singh N.D."/>
            <person name="Abad J.P."/>
            <person name="Abt D.N."/>
            <person name="Adryan B."/>
            <person name="Aguade M."/>
            <person name="Akashi H."/>
            <person name="Anderson W.W."/>
            <person name="Aquadro C.F."/>
            <person name="Ardell D.H."/>
            <person name="Arguello R."/>
            <person name="Artieri C.G."/>
            <person name="Barbash D.A."/>
            <person name="Barker D."/>
            <person name="Barsanti P."/>
            <person name="Batterham P."/>
            <person name="Batzoglou S."/>
            <person name="Begun D."/>
            <person name="Bhutkar A."/>
            <person name="Blanco E."/>
            <person name="Bosak S.A."/>
            <person name="Bradley R.K."/>
            <person name="Brand A.D."/>
            <person name="Brent M.R."/>
            <person name="Brooks A.N."/>
            <person name="Brown R.H."/>
            <person name="Butlin R.K."/>
            <person name="Caggese C."/>
            <person name="Calvi B.R."/>
            <person name="Bernardo de Carvalho A."/>
            <person name="Caspi A."/>
            <person name="Castrezana S."/>
            <person name="Celniker S.E."/>
            <person name="Chang J.L."/>
            <person name="Chapple C."/>
            <person name="Chatterji S."/>
            <person name="Chinwalla A."/>
            <person name="Civetta A."/>
            <person name="Clifton S.W."/>
            <person name="Comeron J.M."/>
            <person name="Costello J.C."/>
            <person name="Coyne J.A."/>
            <person name="Daub J."/>
            <person name="David R.G."/>
            <person name="Delcher A.L."/>
            <person name="Delehaunty K."/>
            <person name="Do C.B."/>
            <person name="Ebling H."/>
            <person name="Edwards K."/>
            <person name="Eickbush T."/>
            <person name="Evans J.D."/>
            <person name="Filipski A."/>
            <person name="Findeiss S."/>
            <person name="Freyhult E."/>
            <person name="Fulton L."/>
            <person name="Fulton R."/>
            <person name="Garcia A.C."/>
            <person name="Gardiner A."/>
            <person name="Garfield D.A."/>
            <person name="Garvin B.E."/>
            <person name="Gibson G."/>
            <person name="Gilbert D."/>
            <person name="Gnerre S."/>
            <person name="Godfrey J."/>
            <person name="Good R."/>
            <person name="Gotea V."/>
            <person name="Gravely B."/>
            <person name="Greenberg A.J."/>
            <person name="Griffiths-Jones S."/>
            <person name="Gross S."/>
            <person name="Guigo R."/>
            <person name="Gustafson E.A."/>
            <person name="Haerty W."/>
            <person name="Hahn M.W."/>
            <person name="Halligan D.L."/>
            <person name="Halpern A.L."/>
            <person name="Halter G.M."/>
            <person name="Han M.V."/>
            <person name="Heger A."/>
            <person name="Hillier L."/>
            <person name="Hinrichs A.S."/>
            <person name="Holmes I."/>
            <person name="Hoskins R.A."/>
            <person name="Hubisz M.J."/>
            <person name="Hultmark D."/>
            <person name="Huntley M.A."/>
            <person name="Jaffe D.B."/>
            <person name="Jagadeeshan S."/>
            <person name="Jeck W.R."/>
            <person name="Johnson J."/>
            <person name="Jones C.D."/>
            <person name="Jordan W.C."/>
            <person name="Karpen G.H."/>
            <person name="Kataoka E."/>
            <person name="Keightley P.D."/>
            <person name="Kheradpour P."/>
            <person name="Kirkness E.F."/>
            <person name="Koerich L.B."/>
            <person name="Kristiansen K."/>
            <person name="Kudrna D."/>
            <person name="Kulathinal R.J."/>
            <person name="Kumar S."/>
            <person name="Kwok R."/>
            <person name="Lander E."/>
            <person name="Langley C.H."/>
            <person name="Lapoint R."/>
            <person name="Lazzaro B.P."/>
            <person name="Lee S.J."/>
            <person name="Levesque L."/>
            <person name="Li R."/>
            <person name="Lin C.F."/>
            <person name="Lin M.F."/>
            <person name="Lindblad-Toh K."/>
            <person name="Llopart A."/>
            <person name="Long M."/>
            <person name="Low L."/>
            <person name="Lozovsky E."/>
            <person name="Lu J."/>
            <person name="Luo M."/>
            <person name="Machado C.A."/>
            <person name="Makalowski W."/>
            <person name="Marzo M."/>
            <person name="Matsuda M."/>
            <person name="Matzkin L."/>
            <person name="McAllister B."/>
            <person name="McBride C.S."/>
            <person name="McKernan B."/>
            <person name="McKernan K."/>
            <person name="Mendez-Lago M."/>
            <person name="Minx P."/>
            <person name="Mollenhauer M.U."/>
            <person name="Montooth K."/>
            <person name="Mount S.M."/>
            <person name="Mu X."/>
            <person name="Myers E."/>
            <person name="Negre B."/>
            <person name="Newfeld S."/>
            <person name="Nielsen R."/>
            <person name="Noor M.A."/>
            <person name="O'Grady P."/>
            <person name="Pachter L."/>
            <person name="Papaceit M."/>
            <person name="Parisi M.J."/>
            <person name="Parisi M."/>
            <person name="Parts L."/>
            <person name="Pedersen J.S."/>
            <person name="Pesole G."/>
            <person name="Phillippy A.M."/>
            <person name="Ponting C.P."/>
            <person name="Pop M."/>
            <person name="Porcelli D."/>
            <person name="Powell J.R."/>
            <person name="Prohaska S."/>
            <person name="Pruitt K."/>
            <person name="Puig M."/>
            <person name="Quesneville H."/>
            <person name="Ram K.R."/>
            <person name="Rand D."/>
            <person name="Rasmussen M.D."/>
            <person name="Reed L.K."/>
            <person name="Reenan R."/>
            <person name="Reily A."/>
            <person name="Remington K.A."/>
            <person name="Rieger T.T."/>
            <person name="Ritchie M.G."/>
            <person name="Robin C."/>
            <person name="Rogers Y.H."/>
            <person name="Rohde C."/>
            <person name="Rozas J."/>
            <person name="Rubenfield M.J."/>
            <person name="Ruiz A."/>
            <person name="Russo S."/>
            <person name="Salzberg S.L."/>
            <person name="Sanchez-Gracia A."/>
            <person name="Saranga D.J."/>
            <person name="Sato H."/>
            <person name="Schaeffer S.W."/>
            <person name="Schatz M.C."/>
            <person name="Schlenke T."/>
            <person name="Schwartz R."/>
            <person name="Segarra C."/>
            <person name="Singh R.S."/>
            <person name="Sirot L."/>
            <person name="Sirota M."/>
            <person name="Sisneros N.B."/>
            <person name="Smith C.D."/>
            <person name="Smith T.F."/>
            <person name="Spieth J."/>
            <person name="Stage D.E."/>
            <person name="Stark A."/>
            <person name="Stephan W."/>
            <person name="Strausberg R.L."/>
            <person name="Strempel S."/>
            <person name="Sturgill D."/>
            <person name="Sutton G."/>
            <person name="Sutton G.G."/>
            <person name="Tao W."/>
            <person name="Teichmann S."/>
            <person name="Tobari Y.N."/>
            <person name="Tomimura Y."/>
            <person name="Tsolas J.M."/>
            <person name="Valente V.L."/>
            <person name="Venter E."/>
            <person name="Venter J.C."/>
            <person name="Vicario S."/>
            <person name="Vieira F.G."/>
            <person name="Vilella A.J."/>
            <person name="Villasante A."/>
            <person name="Walenz B."/>
            <person name="Wang J."/>
            <person name="Wasserman M."/>
            <person name="Watts T."/>
            <person name="Wilson D."/>
            <person name="Wilson R.K."/>
            <person name="Wing R.A."/>
            <person name="Wolfner M.F."/>
            <person name="Wong A."/>
            <person name="Wong G.K."/>
            <person name="Wu C.I."/>
            <person name="Wu G."/>
            <person name="Yamamoto D."/>
            <person name="Yang H.P."/>
            <person name="Yang S.P."/>
            <person name="Yorke J.A."/>
            <person name="Yoshida K."/>
            <person name="Zdobnov E."/>
            <person name="Zhang P."/>
            <person name="Zhang Y."/>
            <person name="Zimin A.V."/>
            <person name="Baldwin J."/>
            <person name="Abdouelleil A."/>
            <person name="Abdulkadir J."/>
            <person name="Abebe A."/>
            <person name="Abera B."/>
            <person name="Abreu J."/>
            <person name="Acer S.C."/>
            <person name="Aftuck L."/>
            <person name="Alexander A."/>
            <person name="An P."/>
            <person name="Anderson E."/>
            <person name="Anderson S."/>
            <person name="Arachi H."/>
            <person name="Azer M."/>
            <person name="Bachantsang P."/>
            <person name="Barry A."/>
            <person name="Bayul T."/>
            <person name="Berlin A."/>
            <person name="Bessette D."/>
            <person name="Bloom T."/>
            <person name="Blye J."/>
            <person name="Boguslavskiy L."/>
            <person name="Bonnet C."/>
            <person name="Boukhgalter B."/>
            <person name="Bourzgui I."/>
            <person name="Brown A."/>
            <person name="Cahill P."/>
            <person name="Channer S."/>
            <person name="Cheshatsang Y."/>
            <person name="Chuda L."/>
            <person name="Citroen M."/>
            <person name="Collymore A."/>
            <person name="Cooke P."/>
            <person name="Costello M."/>
            <person name="D'Aco K."/>
            <person name="Daza R."/>
            <person name="De Haan G."/>
            <person name="DeGray S."/>
            <person name="DeMaso C."/>
            <person name="Dhargay N."/>
            <person name="Dooley K."/>
            <person name="Dooley E."/>
            <person name="Doricent M."/>
            <person name="Dorje P."/>
            <person name="Dorjee K."/>
            <person name="Dupes A."/>
            <person name="Elong R."/>
            <person name="Falk J."/>
            <person name="Farina A."/>
            <person name="Faro S."/>
            <person name="Ferguson D."/>
            <person name="Fisher S."/>
            <person name="Foley C.D."/>
            <person name="Franke A."/>
            <person name="Friedrich D."/>
            <person name="Gadbois L."/>
            <person name="Gearin G."/>
            <person name="Gearin C.R."/>
            <person name="Giannoukos G."/>
            <person name="Goode T."/>
            <person name="Graham J."/>
            <person name="Grandbois E."/>
            <person name="Grewal S."/>
            <person name="Gyaltsen K."/>
            <person name="Hafez N."/>
            <person name="Hagos B."/>
            <person name="Hall J."/>
            <person name="Henson C."/>
            <person name="Hollinger A."/>
            <person name="Honan T."/>
            <person name="Huard M.D."/>
            <person name="Hughes L."/>
            <person name="Hurhula B."/>
            <person name="Husby M.E."/>
            <person name="Kamat A."/>
            <person name="Kanga B."/>
            <person name="Kashin S."/>
            <person name="Khazanovich D."/>
            <person name="Kisner P."/>
            <person name="Lance K."/>
            <person name="Lara M."/>
            <person name="Lee W."/>
            <person name="Lennon N."/>
            <person name="Letendre F."/>
            <person name="LeVine R."/>
            <person name="Lipovsky A."/>
            <person name="Liu X."/>
            <person name="Liu J."/>
            <person name="Liu S."/>
            <person name="Lokyitsang T."/>
            <person name="Lokyitsang Y."/>
            <person name="Lubonja R."/>
            <person name="Lui A."/>
            <person name="MacDonald P."/>
            <person name="Magnisalis V."/>
            <person name="Maru K."/>
            <person name="Matthews C."/>
            <person name="McCusker W."/>
            <person name="McDonough S."/>
            <person name="Mehta T."/>
            <person name="Meldrim J."/>
            <person name="Meneus L."/>
            <person name="Mihai O."/>
            <person name="Mihalev A."/>
            <person name="Mihova T."/>
            <person name="Mittelman R."/>
            <person name="Mlenga V."/>
            <person name="Montmayeur A."/>
            <person name="Mulrain L."/>
            <person name="Navidi A."/>
            <person name="Naylor J."/>
            <person name="Negash T."/>
            <person name="Nguyen T."/>
            <person name="Nguyen N."/>
            <person name="Nicol R."/>
            <person name="Norbu C."/>
            <person name="Norbu N."/>
            <person name="Novod N."/>
            <person name="O'Neill B."/>
            <person name="Osman S."/>
            <person name="Markiewicz E."/>
            <person name="Oyono O.L."/>
            <person name="Patti C."/>
            <person name="Phunkhang P."/>
            <person name="Pierre F."/>
            <person name="Priest M."/>
            <person name="Raghuraman S."/>
            <person name="Rege F."/>
            <person name="Reyes R."/>
            <person name="Rise C."/>
            <person name="Rogov P."/>
            <person name="Ross K."/>
            <person name="Ryan E."/>
            <person name="Settipalli S."/>
            <person name="Shea T."/>
            <person name="Sherpa N."/>
            <person name="Shi L."/>
            <person name="Shih D."/>
            <person name="Sparrow T."/>
            <person name="Spaulding J."/>
            <person name="Stalker J."/>
            <person name="Stange-Thomann N."/>
            <person name="Stavropoulos S."/>
            <person name="Stone C."/>
            <person name="Strader C."/>
            <person name="Tesfaye S."/>
            <person name="Thomson T."/>
            <person name="Thoulutsang Y."/>
            <person name="Thoulutsang D."/>
            <person name="Topham K."/>
            <person name="Topping I."/>
            <person name="Tsamla T."/>
            <person name="Vassiliev H."/>
            <person name="Vo A."/>
            <person name="Wangchuk T."/>
            <person name="Wangdi T."/>
            <person name="Weiand M."/>
            <person name="Wilkinson J."/>
            <person name="Wilson A."/>
            <person name="Yadav S."/>
            <person name="Young G."/>
            <person name="Yu Q."/>
            <person name="Zembek L."/>
            <person name="Zhong D."/>
            <person name="Zimmer A."/>
            <person name="Zwirko Z."/>
            <person name="Jaffe D.B."/>
            <person name="Alvarez P."/>
            <person name="Brockman W."/>
            <person name="Butler J."/>
            <person name="Chin C."/>
            <person name="Gnerre S."/>
            <person name="Grabherr M."/>
            <person name="Kleber M."/>
            <person name="Mauceli E."/>
            <person name="MacCallum I."/>
        </authorList>
    </citation>
    <scope>NUCLEOTIDE SEQUENCE [LARGE SCALE GENOMIC DNA]</scope>
    <source>
        <strain evidence="3">white501</strain>
    </source>
</reference>
<feature type="region of interest" description="Disordered" evidence="1">
    <location>
        <begin position="1"/>
        <end position="40"/>
    </location>
</feature>
<feature type="compositionally biased region" description="Polar residues" evidence="1">
    <location>
        <begin position="68"/>
        <end position="80"/>
    </location>
</feature>
<dbReference type="HOGENOM" id="CLU_2592348_0_0_1"/>
<feature type="compositionally biased region" description="Low complexity" evidence="1">
    <location>
        <begin position="8"/>
        <end position="17"/>
    </location>
</feature>
<feature type="compositionally biased region" description="Basic residues" evidence="1">
    <location>
        <begin position="25"/>
        <end position="37"/>
    </location>
</feature>
<evidence type="ECO:0000313" key="3">
    <source>
        <dbReference type="Proteomes" id="UP000000304"/>
    </source>
</evidence>
<evidence type="ECO:0000256" key="1">
    <source>
        <dbReference type="SAM" id="MobiDB-lite"/>
    </source>
</evidence>
<accession>B4NTQ4</accession>
<dbReference type="OMA" id="HRNHQQP"/>
<dbReference type="AlphaFoldDB" id="B4NTQ4"/>
<dbReference type="Proteomes" id="UP000000304">
    <property type="component" value="Unassembled WGS sequence"/>
</dbReference>
<sequence>MPSSAIVTSTTTNTPQTEELESHPRHLQHLHHPHHRNYQQPRFRFRFESRLADASIMGLPRKRKHSQDSVAQSIGSHTIL</sequence>
<evidence type="ECO:0000313" key="2">
    <source>
        <dbReference type="EMBL" id="EDX16323.1"/>
    </source>
</evidence>